<organism evidence="2">
    <name type="scientific">Mesocestoides corti</name>
    <name type="common">Flatworm</name>
    <dbReference type="NCBI Taxonomy" id="53468"/>
    <lineage>
        <taxon>Eukaryota</taxon>
        <taxon>Metazoa</taxon>
        <taxon>Spiralia</taxon>
        <taxon>Lophotrochozoa</taxon>
        <taxon>Platyhelminthes</taxon>
        <taxon>Cestoda</taxon>
        <taxon>Eucestoda</taxon>
        <taxon>Cyclophyllidea</taxon>
        <taxon>Mesocestoididae</taxon>
        <taxon>Mesocestoides</taxon>
    </lineage>
</organism>
<proteinExistence type="predicted"/>
<feature type="region of interest" description="Disordered" evidence="1">
    <location>
        <begin position="355"/>
        <end position="396"/>
    </location>
</feature>
<accession>A0A5K3ESP4</accession>
<evidence type="ECO:0000313" key="2">
    <source>
        <dbReference type="WBParaSite" id="MCU_002807-RA"/>
    </source>
</evidence>
<feature type="region of interest" description="Disordered" evidence="1">
    <location>
        <begin position="176"/>
        <end position="195"/>
    </location>
</feature>
<sequence>MTFFAESRLIYYCESFIQFQCRNLLECLSVQNSNSTRVSRTSHGFRRVNTFCEGQQNTSLLNLANESEYTSIAFQAFSQAPLWNVPALQSPDSHQSDRLISQDPLAISGTNLSESVFSSRCQNFDVSTCQTPPKLKFGQSISEVHSIEKYRGSSAFSHSVLIERLARMNKCQPSGELIRRSSASQSALGDGSRSHSISRVRKSGVIMTPSFIPSTSPPIILVNDLERGDTLSSVSSSMRDEKKSSWAHLFDGDVDLPITHNFVPDSDYQLKKLSTQMEVEHLRSILREFERTHLLRTSFGRHSVSASNSGAATPKSRKSSLDYFSLKNKSGSFSSLAFRKYSCTSVPKIDPEHAARNCGSVSSPTSLQPPSPLLPTVQDSPAIESSPVPKSKNTSAMTCRFSHREHNILAPLSF</sequence>
<protein>
    <submittedName>
        <fullName evidence="2">Protein FAM122A</fullName>
    </submittedName>
</protein>
<reference evidence="2" key="1">
    <citation type="submission" date="2019-11" db="UniProtKB">
        <authorList>
            <consortium name="WormBaseParasite"/>
        </authorList>
    </citation>
    <scope>IDENTIFICATION</scope>
</reference>
<evidence type="ECO:0000256" key="1">
    <source>
        <dbReference type="SAM" id="MobiDB-lite"/>
    </source>
</evidence>
<name>A0A5K3ESP4_MESCO</name>
<dbReference type="AlphaFoldDB" id="A0A5K3ESP4"/>
<dbReference type="WBParaSite" id="MCU_002807-RA">
    <property type="protein sequence ID" value="MCU_002807-RA"/>
    <property type="gene ID" value="MCU_002807"/>
</dbReference>